<dbReference type="SMART" id="SM00365">
    <property type="entry name" value="LRR_SD22"/>
    <property type="match status" value="6"/>
</dbReference>
<evidence type="ECO:0000256" key="2">
    <source>
        <dbReference type="ARBA" id="ARBA00022614"/>
    </source>
</evidence>
<evidence type="ECO:0000259" key="7">
    <source>
        <dbReference type="PROSITE" id="PS50978"/>
    </source>
</evidence>
<dbReference type="PANTHER" id="PTHR24366:SF96">
    <property type="entry name" value="LEUCINE RICH REPEAT CONTAINING 53"/>
    <property type="match status" value="1"/>
</dbReference>
<feature type="region of interest" description="Disordered" evidence="5">
    <location>
        <begin position="467"/>
        <end position="493"/>
    </location>
</feature>
<feature type="compositionally biased region" description="Polar residues" evidence="5">
    <location>
        <begin position="1368"/>
        <end position="1379"/>
    </location>
</feature>
<feature type="compositionally biased region" description="Basic and acidic residues" evidence="5">
    <location>
        <begin position="1614"/>
        <end position="1627"/>
    </location>
</feature>
<dbReference type="Pfam" id="PF05031">
    <property type="entry name" value="NEAT"/>
    <property type="match status" value="3"/>
</dbReference>
<dbReference type="SMART" id="SM00725">
    <property type="entry name" value="NEAT"/>
    <property type="match status" value="3"/>
</dbReference>
<feature type="region of interest" description="Disordered" evidence="5">
    <location>
        <begin position="1536"/>
        <end position="1627"/>
    </location>
</feature>
<evidence type="ECO:0000256" key="4">
    <source>
        <dbReference type="ARBA" id="ARBA00022737"/>
    </source>
</evidence>
<dbReference type="PROSITE" id="PS51450">
    <property type="entry name" value="LRR"/>
    <property type="match status" value="5"/>
</dbReference>
<dbReference type="Pfam" id="PF13855">
    <property type="entry name" value="LRR_8"/>
    <property type="match status" value="2"/>
</dbReference>
<dbReference type="RefSeq" id="WP_039256095.1">
    <property type="nucleotide sequence ID" value="NZ_JENJ01000064.1"/>
</dbReference>
<dbReference type="PROSITE" id="PS00018">
    <property type="entry name" value="EF_HAND_1"/>
    <property type="match status" value="1"/>
</dbReference>
<feature type="compositionally biased region" description="Basic and acidic residues" evidence="5">
    <location>
        <begin position="178"/>
        <end position="189"/>
    </location>
</feature>
<dbReference type="InterPro" id="IPR006635">
    <property type="entry name" value="NEAT_dom"/>
</dbReference>
<dbReference type="GO" id="GO:0009274">
    <property type="term" value="C:peptidoglycan-based cell wall"/>
    <property type="evidence" value="ECO:0007669"/>
    <property type="project" value="UniProtKB-ARBA"/>
</dbReference>
<feature type="domain" description="NEAT" evidence="7">
    <location>
        <begin position="507"/>
        <end position="641"/>
    </location>
</feature>
<dbReference type="PROSITE" id="PS50978">
    <property type="entry name" value="NEAT"/>
    <property type="match status" value="3"/>
</dbReference>
<feature type="domain" description="NEAT" evidence="7">
    <location>
        <begin position="1115"/>
        <end position="1238"/>
    </location>
</feature>
<feature type="compositionally biased region" description="Basic and acidic residues" evidence="5">
    <location>
        <begin position="1233"/>
        <end position="1262"/>
    </location>
</feature>
<dbReference type="Proteomes" id="UP000030012">
    <property type="component" value="Unassembled WGS sequence"/>
</dbReference>
<feature type="region of interest" description="Disordered" evidence="5">
    <location>
        <begin position="1367"/>
        <end position="1398"/>
    </location>
</feature>
<dbReference type="NCBIfam" id="TIGR01167">
    <property type="entry name" value="LPXTG_anchor"/>
    <property type="match status" value="1"/>
</dbReference>
<feature type="compositionally biased region" description="Basic and acidic residues" evidence="5">
    <location>
        <begin position="484"/>
        <end position="493"/>
    </location>
</feature>
<reference evidence="8 9" key="1">
    <citation type="submission" date="2014-01" db="EMBL/GenBank/DDBJ databases">
        <title>Plasmidome dynamics in the species complex Clostridium novyi sensu lato converts strains of independent lineages into distinctly different pathogens.</title>
        <authorList>
            <person name="Skarin H."/>
            <person name="Segerman B."/>
        </authorList>
    </citation>
    <scope>NUCLEOTIDE SEQUENCE [LARGE SCALE GENOMIC DNA]</scope>
    <source>
        <strain evidence="8 9">4552</strain>
    </source>
</reference>
<dbReference type="InterPro" id="IPR003591">
    <property type="entry name" value="Leu-rich_rpt_typical-subtyp"/>
</dbReference>
<dbReference type="Gene3D" id="3.80.10.10">
    <property type="entry name" value="Ribonuclease Inhibitor"/>
    <property type="match status" value="2"/>
</dbReference>
<dbReference type="OrthoDB" id="1741961at2"/>
<protein>
    <recommendedName>
        <fullName evidence="7">NEAT domain-containing protein</fullName>
    </recommendedName>
</protein>
<dbReference type="InterPro" id="IPR018247">
    <property type="entry name" value="EF_Hand_1_Ca_BS"/>
</dbReference>
<dbReference type="InterPro" id="IPR032675">
    <property type="entry name" value="LRR_dom_sf"/>
</dbReference>
<dbReference type="Pfam" id="PF07550">
    <property type="entry name" value="Shr-like_HID"/>
    <property type="match status" value="3"/>
</dbReference>
<comment type="caution">
    <text evidence="8">The sequence shown here is derived from an EMBL/GenBank/DDBJ whole genome shotgun (WGS) entry which is preliminary data.</text>
</comment>
<organism evidence="8 9">
    <name type="scientific">Clostridium novyi A str. 4552</name>
    <dbReference type="NCBI Taxonomy" id="1444289"/>
    <lineage>
        <taxon>Bacteria</taxon>
        <taxon>Bacillati</taxon>
        <taxon>Bacillota</taxon>
        <taxon>Clostridia</taxon>
        <taxon>Eubacteriales</taxon>
        <taxon>Clostridiaceae</taxon>
        <taxon>Clostridium</taxon>
    </lineage>
</organism>
<keyword evidence="6" id="KW-0812">Transmembrane</keyword>
<proteinExistence type="predicted"/>
<dbReference type="SMART" id="SM00364">
    <property type="entry name" value="LRR_BAC"/>
    <property type="match status" value="4"/>
</dbReference>
<comment type="subcellular location">
    <subcellularLocation>
        <location evidence="1">Cell envelope</location>
    </subcellularLocation>
</comment>
<feature type="compositionally biased region" description="Polar residues" evidence="5">
    <location>
        <begin position="1221"/>
        <end position="1232"/>
    </location>
</feature>
<feature type="compositionally biased region" description="Basic and acidic residues" evidence="5">
    <location>
        <begin position="196"/>
        <end position="241"/>
    </location>
</feature>
<dbReference type="SUPFAM" id="SSF158911">
    <property type="entry name" value="NEAT domain-like"/>
    <property type="match status" value="3"/>
</dbReference>
<dbReference type="PANTHER" id="PTHR24366">
    <property type="entry name" value="IG(IMMUNOGLOBULIN) AND LRR(LEUCINE RICH REPEAT) DOMAINS"/>
    <property type="match status" value="1"/>
</dbReference>
<dbReference type="InterPro" id="IPR001611">
    <property type="entry name" value="Leu-rich_rpt"/>
</dbReference>
<keyword evidence="4" id="KW-0677">Repeat</keyword>
<evidence type="ECO:0000256" key="3">
    <source>
        <dbReference type="ARBA" id="ARBA00022729"/>
    </source>
</evidence>
<dbReference type="InterPro" id="IPR037250">
    <property type="entry name" value="NEAT_dom_sf"/>
</dbReference>
<keyword evidence="3" id="KW-0732">Signal</keyword>
<evidence type="ECO:0000256" key="5">
    <source>
        <dbReference type="SAM" id="MobiDB-lite"/>
    </source>
</evidence>
<feature type="region of interest" description="Disordered" evidence="5">
    <location>
        <begin position="178"/>
        <end position="241"/>
    </location>
</feature>
<keyword evidence="6" id="KW-1133">Transmembrane helix</keyword>
<dbReference type="EMBL" id="JENJ01000064">
    <property type="protein sequence ID" value="KGM94681.1"/>
    <property type="molecule type" value="Genomic_DNA"/>
</dbReference>
<feature type="domain" description="NEAT" evidence="7">
    <location>
        <begin position="1262"/>
        <end position="1385"/>
    </location>
</feature>
<dbReference type="CDD" id="cd06920">
    <property type="entry name" value="NEAT"/>
    <property type="match status" value="3"/>
</dbReference>
<dbReference type="SMART" id="SM00369">
    <property type="entry name" value="LRR_TYP"/>
    <property type="match status" value="8"/>
</dbReference>
<accession>A0A0A0I2Z9</accession>
<evidence type="ECO:0000256" key="1">
    <source>
        <dbReference type="ARBA" id="ARBA00004196"/>
    </source>
</evidence>
<keyword evidence="6" id="KW-0472">Membrane</keyword>
<dbReference type="InterPro" id="IPR011432">
    <property type="entry name" value="Shr-like_HID"/>
</dbReference>
<evidence type="ECO:0000313" key="8">
    <source>
        <dbReference type="EMBL" id="KGM94681.1"/>
    </source>
</evidence>
<feature type="compositionally biased region" description="Basic and acidic residues" evidence="5">
    <location>
        <begin position="1380"/>
        <end position="1398"/>
    </location>
</feature>
<dbReference type="FunFam" id="3.80.10.10:FF:001164">
    <property type="entry name" value="GH01279p"/>
    <property type="match status" value="1"/>
</dbReference>
<sequence>MGISKKFNKGLGVATTAMILMGGTSQLVHAEVKPGVVQKIQGRKICKDIEQCIIDGTYNFQNEKENLYFNASNTVNNLKEAPKLGKVSVGTFYGEYKKYRIEIPSNVSKDYISSIKEIEVNGVKYEVSQDGNVKEYNKYNIGMLGLDLSTSAFNKEDNVITIKATGYKDNVLNVKKSSEDIDKEKDTKTSPKPKKEKAESESELKNKPSEKKEDKSSNKSTVEEKSGKDLNENKEDINKPKVERVFAQKDGNKYSKYRVEFSNKTKWGVMSSYTKSITEISVNDIKYNPSEDSLVNKDSKYYFGLMGLDLSSNGFNKEQNIIKIKSNKYNNFIVTVKKDGSILKINEEQSEKNKDSMDNKKKKISVMKSALSDYGNDGKNKYQVILDCSYTEQNNYSQALKEVFVNGTRYKKALTVTENNTFYASSIALDLNTASFNKDINEVVFKADGFEDITIFIRKDGSLVTENSTEPLEDPDFNLKHTKPTKEDKDTGNKVSEKILLSEDTKLEDGQYTIGFTAYKVDDPTDTSMLGGFFDSNVKVEVKKGKIYTTWLNLLEADMLYDFRIENNGEYPKTKSTKYGEPDNYGKYNMQTFEIPMDNFIKPHIGGVIVSAMGGQKSDIGNINKYTKVKLVFDKEIRKDWEGFKYEKENKKDKYQEQNKIFSALSEAGLDFNNDGVIDSVDLNRAQGELDLSCKGISNISWVKYLGGDVTKLFINANGIKEIPEGVFDRLANLETLDLSGNKLSTLPVGIFDKLTKLKSLSLSGNKLNNLNKDVFSKLVNLEELSFDRNQLTSIPNGIFDNLPKLKRISFSENKLDNIQNNLFTNNKELRMLDFSFNNIKSIPTSIKNAPNLSEIRAQYNRIEVLPKELGKLINLKKLILSRNTINEIPLDIFKSLNKLSVLEMNDNNISNIPDNIDKILPSLFEGTYSAGIEVKYNKLTKISDKLKELSKIGKFKYIPQKSLTSLKVINDNGTLRWDHKMSSLDVLCWGETPHSYFDSIVPKTLQEYKQYLNGRSTIDVLNNRGWDWTIKVDIQKKNKNGEFETIHTITTEEEEDKFGSYKVGNIDNNDNYRIVKSLYGSTNNEKSLIFKEIAYIGDSLNNAVQSNEKSKEQEKAKTKLISVKVLKEKNNEPSMAAQYVNKTVKYTEKDGKKYFTVTLNRMDWMKNVSIEVGGKEVVAEKNVNGEIGEFTFEVANENTEVTMKMNVVPMGNARVAFRLSKSNTSSKPQETSTEKPKEDNTKEKETNKDEGKVTSDNDNKKNEKVKNIDFKILKEKTNEPSMAAQYVNKTVKYTEKDGKKYFTVTLNRMDWMKNVSIEVGGKEVESEKNVNGDIGEFTFEVDNENVEVIMRMNVVPMGNARVAFRLSKSNTSSKPQETSAEKPKEDNTKENKNESENKNAVVYEAAIELPDKTNEENEKMVKKYIDLKQKINVERKDKEIFMTLKLKAQQNNIKEIKVDGNVVKNFDVVGEQIGKVNRLSLLNNASNVKVENNKEITTVRFKIPNEKSKVQITMHNEVENKDETFAIKLKDMKEVKGDNKKDDKDIKTDKENKKDNNPIENKKDSKQNDEKKQSSKEHKKQDKKEEKEQEKQDKVTNEEETLIVNNLQGNSSNKEESKQNKKSLLIKEKKLPQTGMPFGSGLLATIGSAISGMGIVLMRKNKKKNKLFY</sequence>
<feature type="region of interest" description="Disordered" evidence="5">
    <location>
        <begin position="1220"/>
        <end position="1262"/>
    </location>
</feature>
<gene>
    <name evidence="8" type="ORF">Z968_11245</name>
</gene>
<dbReference type="Gene3D" id="2.60.40.1850">
    <property type="match status" value="4"/>
</dbReference>
<evidence type="ECO:0000313" key="9">
    <source>
        <dbReference type="Proteomes" id="UP000030012"/>
    </source>
</evidence>
<feature type="compositionally biased region" description="Basic and acidic residues" evidence="5">
    <location>
        <begin position="1536"/>
        <end position="1598"/>
    </location>
</feature>
<feature type="transmembrane region" description="Helical" evidence="6">
    <location>
        <begin position="1639"/>
        <end position="1659"/>
    </location>
</feature>
<dbReference type="GO" id="GO:0030313">
    <property type="term" value="C:cell envelope"/>
    <property type="evidence" value="ECO:0007669"/>
    <property type="project" value="UniProtKB-SubCell"/>
</dbReference>
<name>A0A0A0I2Z9_CLONO</name>
<keyword evidence="2" id="KW-0433">Leucine-rich repeat</keyword>
<evidence type="ECO:0000256" key="6">
    <source>
        <dbReference type="SAM" id="Phobius"/>
    </source>
</evidence>
<dbReference type="SUPFAM" id="SSF52058">
    <property type="entry name" value="L domain-like"/>
    <property type="match status" value="1"/>
</dbReference>